<sequence>MFNPSKFNVLSLLCHVLFWNNFVTVTGTGTSSVSQTCSGICTRDQNECKNQGGKVFGSCENGYTCCDTTWKDTSSCGAIKASKNPVYFVSPDYPAFIGRDIVCTFGLTLAEDVVAVRIDFLDVEMDGLSYFPRGASCESDMFILKGFKTWTPPSLCGNLTGYSSKYL</sequence>
<accession>A0A8J2JJT8</accession>
<dbReference type="EMBL" id="CAJVCH010006922">
    <property type="protein sequence ID" value="CAG7659421.1"/>
    <property type="molecule type" value="Genomic_DNA"/>
</dbReference>
<dbReference type="Proteomes" id="UP000708208">
    <property type="component" value="Unassembled WGS sequence"/>
</dbReference>
<evidence type="ECO:0000313" key="3">
    <source>
        <dbReference type="Proteomes" id="UP000708208"/>
    </source>
</evidence>
<evidence type="ECO:0008006" key="4">
    <source>
        <dbReference type="Google" id="ProtNLM"/>
    </source>
</evidence>
<organism evidence="2 3">
    <name type="scientific">Allacma fusca</name>
    <dbReference type="NCBI Taxonomy" id="39272"/>
    <lineage>
        <taxon>Eukaryota</taxon>
        <taxon>Metazoa</taxon>
        <taxon>Ecdysozoa</taxon>
        <taxon>Arthropoda</taxon>
        <taxon>Hexapoda</taxon>
        <taxon>Collembola</taxon>
        <taxon>Symphypleona</taxon>
        <taxon>Sminthuridae</taxon>
        <taxon>Allacma</taxon>
    </lineage>
</organism>
<comment type="caution">
    <text evidence="2">The sequence shown here is derived from an EMBL/GenBank/DDBJ whole genome shotgun (WGS) entry which is preliminary data.</text>
</comment>
<keyword evidence="3" id="KW-1185">Reference proteome</keyword>
<proteinExistence type="predicted"/>
<name>A0A8J2JJT8_9HEXA</name>
<evidence type="ECO:0000256" key="1">
    <source>
        <dbReference type="SAM" id="SignalP"/>
    </source>
</evidence>
<reference evidence="2" key="1">
    <citation type="submission" date="2021-06" db="EMBL/GenBank/DDBJ databases">
        <authorList>
            <person name="Hodson N. C."/>
            <person name="Mongue J. A."/>
            <person name="Jaron S. K."/>
        </authorList>
    </citation>
    <scope>NUCLEOTIDE SEQUENCE</scope>
</reference>
<feature type="chain" id="PRO_5035263600" description="CUB domain-containing protein" evidence="1">
    <location>
        <begin position="28"/>
        <end position="167"/>
    </location>
</feature>
<keyword evidence="1" id="KW-0732">Signal</keyword>
<dbReference type="AlphaFoldDB" id="A0A8J2JJT8"/>
<gene>
    <name evidence="2" type="ORF">AFUS01_LOCUS1241</name>
</gene>
<protein>
    <recommendedName>
        <fullName evidence="4">CUB domain-containing protein</fullName>
    </recommendedName>
</protein>
<evidence type="ECO:0000313" key="2">
    <source>
        <dbReference type="EMBL" id="CAG7659421.1"/>
    </source>
</evidence>
<feature type="signal peptide" evidence="1">
    <location>
        <begin position="1"/>
        <end position="27"/>
    </location>
</feature>